<dbReference type="KEGG" id="cohn:KCTCHS21_06090"/>
<dbReference type="PANTHER" id="PTHR43649">
    <property type="entry name" value="ARABINOSE-BINDING PROTEIN-RELATED"/>
    <property type="match status" value="1"/>
</dbReference>
<evidence type="ECO:0000256" key="2">
    <source>
        <dbReference type="SAM" id="MobiDB-lite"/>
    </source>
</evidence>
<dbReference type="OrthoDB" id="94797at2"/>
<keyword evidence="5" id="KW-1185">Reference proteome</keyword>
<dbReference type="AlphaFoldDB" id="A0A3T1CZD7"/>
<sequence length="502" mass="55567">MKNKAKVWGLSLICLLLVFMMAACNSGKNNSQASNSQETAPAVVSSTASPEASATASESNVYPENGLPKDQKVTLKFAYWENGSGREWIDYAIETFTKKFPNVSFDTTYSPKIDTIIGTKIAAKNDDDMFDIFSNFLPGSAGGGSAMATSLVEAGKLEPQDDLWDHKALDIGVKTLKELQSGIYEGRTLILDKMYAIPYGQDITGLYYNKVLFEKHGWNQNPKTWSEFTTLIDTIKAAGIIPVTYPGKYPGYLDFSIGIPKMFEIAEINGNLDKFNDDYRNYKAPYYASAESLSVYNKIYELGQKKAFPDGVAALTHTQSQMQLLQGQAALASTGEWVQNEMKDSIPDGFKWGFMLAPMGDNPDSTKYYQSYAGGGHYIWAAKPDLNKKWAKEFLVWMWNLDVQQLYAVKAGGLPVRTDYMDDAALVDKLQDAPKAVLEYLKNNHVKGTSEARSVSLTDQNAEKARKLMEESVNDIASGKLDPQSKLHEAEDLLAKAIAAQK</sequence>
<evidence type="ECO:0000256" key="3">
    <source>
        <dbReference type="SAM" id="SignalP"/>
    </source>
</evidence>
<accession>A0A3T1CZD7</accession>
<proteinExistence type="inferred from homology"/>
<keyword evidence="3" id="KW-0732">Signal</keyword>
<evidence type="ECO:0000313" key="5">
    <source>
        <dbReference type="Proteomes" id="UP000289856"/>
    </source>
</evidence>
<dbReference type="Proteomes" id="UP000289856">
    <property type="component" value="Chromosome"/>
</dbReference>
<dbReference type="InterPro" id="IPR050490">
    <property type="entry name" value="Bact_solute-bd_prot1"/>
</dbReference>
<dbReference type="RefSeq" id="WP_130605067.1">
    <property type="nucleotide sequence ID" value="NZ_AP019400.1"/>
</dbReference>
<feature type="signal peptide" evidence="3">
    <location>
        <begin position="1"/>
        <end position="22"/>
    </location>
</feature>
<dbReference type="Gene3D" id="3.40.190.10">
    <property type="entry name" value="Periplasmic binding protein-like II"/>
    <property type="match status" value="1"/>
</dbReference>
<name>A0A3T1CZD7_9BACL</name>
<feature type="region of interest" description="Disordered" evidence="2">
    <location>
        <begin position="29"/>
        <end position="49"/>
    </location>
</feature>
<feature type="chain" id="PRO_5038905779" description="ABC transporter substrate-binding protein" evidence="3">
    <location>
        <begin position="23"/>
        <end position="502"/>
    </location>
</feature>
<evidence type="ECO:0000256" key="1">
    <source>
        <dbReference type="ARBA" id="ARBA00008520"/>
    </source>
</evidence>
<organism evidence="4 5">
    <name type="scientific">Cohnella abietis</name>
    <dbReference type="NCBI Taxonomy" id="2507935"/>
    <lineage>
        <taxon>Bacteria</taxon>
        <taxon>Bacillati</taxon>
        <taxon>Bacillota</taxon>
        <taxon>Bacilli</taxon>
        <taxon>Bacillales</taxon>
        <taxon>Paenibacillaceae</taxon>
        <taxon>Cohnella</taxon>
    </lineage>
</organism>
<evidence type="ECO:0008006" key="6">
    <source>
        <dbReference type="Google" id="ProtNLM"/>
    </source>
</evidence>
<comment type="similarity">
    <text evidence="1">Belongs to the bacterial solute-binding protein 1 family.</text>
</comment>
<dbReference type="SUPFAM" id="SSF53850">
    <property type="entry name" value="Periplasmic binding protein-like II"/>
    <property type="match status" value="1"/>
</dbReference>
<dbReference type="PROSITE" id="PS51257">
    <property type="entry name" value="PROKAR_LIPOPROTEIN"/>
    <property type="match status" value="1"/>
</dbReference>
<protein>
    <recommendedName>
        <fullName evidence="6">ABC transporter substrate-binding protein</fullName>
    </recommendedName>
</protein>
<dbReference type="PANTHER" id="PTHR43649:SF31">
    <property type="entry name" value="SN-GLYCEROL-3-PHOSPHATE-BINDING PERIPLASMIC PROTEIN UGPB"/>
    <property type="match status" value="1"/>
</dbReference>
<gene>
    <name evidence="4" type="ORF">KCTCHS21_06090</name>
</gene>
<evidence type="ECO:0000313" key="4">
    <source>
        <dbReference type="EMBL" id="BBI31210.1"/>
    </source>
</evidence>
<reference evidence="4 5" key="1">
    <citation type="submission" date="2019-01" db="EMBL/GenBank/DDBJ databases">
        <title>Complete genome sequence of Cohnella hallensis HS21 isolated from Korean fir (Abies koreana) rhizospheric soil.</title>
        <authorList>
            <person name="Jiang L."/>
            <person name="Kang S.W."/>
            <person name="Kim S."/>
            <person name="Jung J."/>
            <person name="Kim C.Y."/>
            <person name="Kim D.H."/>
            <person name="Kim S.W."/>
            <person name="Lee J."/>
        </authorList>
    </citation>
    <scope>NUCLEOTIDE SEQUENCE [LARGE SCALE GENOMIC DNA]</scope>
    <source>
        <strain evidence="4 5">HS21</strain>
    </source>
</reference>
<dbReference type="EMBL" id="AP019400">
    <property type="protein sequence ID" value="BBI31210.1"/>
    <property type="molecule type" value="Genomic_DNA"/>
</dbReference>
<feature type="compositionally biased region" description="Low complexity" evidence="2">
    <location>
        <begin position="38"/>
        <end position="49"/>
    </location>
</feature>